<dbReference type="PANTHER" id="PTHR35889:SF3">
    <property type="entry name" value="F-BOX DOMAIN-CONTAINING PROTEIN"/>
    <property type="match status" value="1"/>
</dbReference>
<evidence type="ECO:0000259" key="2">
    <source>
        <dbReference type="Pfam" id="PF07635"/>
    </source>
</evidence>
<protein>
    <recommendedName>
        <fullName evidence="2">Cytochrome C Planctomycete-type domain-containing protein</fullName>
    </recommendedName>
</protein>
<dbReference type="GO" id="GO:0020037">
    <property type="term" value="F:heme binding"/>
    <property type="evidence" value="ECO:0007669"/>
    <property type="project" value="InterPro"/>
</dbReference>
<accession>A0A382XXX3</accession>
<gene>
    <name evidence="3" type="ORF">METZ01_LOCUS428175</name>
</gene>
<evidence type="ECO:0000313" key="3">
    <source>
        <dbReference type="EMBL" id="SVD75321.1"/>
    </source>
</evidence>
<dbReference type="InterPro" id="IPR036909">
    <property type="entry name" value="Cyt_c-like_dom_sf"/>
</dbReference>
<organism evidence="3">
    <name type="scientific">marine metagenome</name>
    <dbReference type="NCBI Taxonomy" id="408172"/>
    <lineage>
        <taxon>unclassified sequences</taxon>
        <taxon>metagenomes</taxon>
        <taxon>ecological metagenomes</taxon>
    </lineage>
</organism>
<name>A0A382XXX3_9ZZZZ</name>
<evidence type="ECO:0000256" key="1">
    <source>
        <dbReference type="SAM" id="MobiDB-lite"/>
    </source>
</evidence>
<dbReference type="PANTHER" id="PTHR35889">
    <property type="entry name" value="CYCLOINULO-OLIGOSACCHARIDE FRUCTANOTRANSFERASE-RELATED"/>
    <property type="match status" value="1"/>
</dbReference>
<dbReference type="SUPFAM" id="SSF46626">
    <property type="entry name" value="Cytochrome c"/>
    <property type="match status" value="1"/>
</dbReference>
<dbReference type="EMBL" id="UINC01170996">
    <property type="protein sequence ID" value="SVD75321.1"/>
    <property type="molecule type" value="Genomic_DNA"/>
</dbReference>
<sequence>MYVGSRKAYKESYDLTLTGTRTMRKLSFAVTCLRPWLFVLTFAFVEESFSEVKQVQFNRDVRPILSNHCFACHGPDEKQRKAKLRLDLKDSLFEKRENVLIARGKPGASELFLRLTHSDPEERMPPEDFPKKLK</sequence>
<dbReference type="AlphaFoldDB" id="A0A382XXX3"/>
<proteinExistence type="predicted"/>
<dbReference type="InterPro" id="IPR011429">
    <property type="entry name" value="Cyt_c_Planctomycete-type"/>
</dbReference>
<dbReference type="GO" id="GO:0009055">
    <property type="term" value="F:electron transfer activity"/>
    <property type="evidence" value="ECO:0007669"/>
    <property type="project" value="InterPro"/>
</dbReference>
<feature type="non-terminal residue" evidence="3">
    <location>
        <position position="134"/>
    </location>
</feature>
<reference evidence="3" key="1">
    <citation type="submission" date="2018-05" db="EMBL/GenBank/DDBJ databases">
        <authorList>
            <person name="Lanie J.A."/>
            <person name="Ng W.-L."/>
            <person name="Kazmierczak K.M."/>
            <person name="Andrzejewski T.M."/>
            <person name="Davidsen T.M."/>
            <person name="Wayne K.J."/>
            <person name="Tettelin H."/>
            <person name="Glass J.I."/>
            <person name="Rusch D."/>
            <person name="Podicherti R."/>
            <person name="Tsui H.-C.T."/>
            <person name="Winkler M.E."/>
        </authorList>
    </citation>
    <scope>NUCLEOTIDE SEQUENCE</scope>
</reference>
<feature type="domain" description="Cytochrome C Planctomycete-type" evidence="2">
    <location>
        <begin position="69"/>
        <end position="128"/>
    </location>
</feature>
<feature type="compositionally biased region" description="Basic and acidic residues" evidence="1">
    <location>
        <begin position="116"/>
        <end position="134"/>
    </location>
</feature>
<dbReference type="Pfam" id="PF07635">
    <property type="entry name" value="PSCyt1"/>
    <property type="match status" value="1"/>
</dbReference>
<feature type="region of interest" description="Disordered" evidence="1">
    <location>
        <begin position="115"/>
        <end position="134"/>
    </location>
</feature>